<feature type="transmembrane region" description="Helical" evidence="1">
    <location>
        <begin position="20"/>
        <end position="47"/>
    </location>
</feature>
<dbReference type="Proteomes" id="UP000285859">
    <property type="component" value="Unassembled WGS sequence"/>
</dbReference>
<comment type="caution">
    <text evidence="2">The sequence shown here is derived from an EMBL/GenBank/DDBJ whole genome shotgun (WGS) entry which is preliminary data.</text>
</comment>
<keyword evidence="1" id="KW-0472">Membrane</keyword>
<feature type="transmembrane region" description="Helical" evidence="1">
    <location>
        <begin position="173"/>
        <end position="192"/>
    </location>
</feature>
<feature type="transmembrane region" description="Helical" evidence="1">
    <location>
        <begin position="139"/>
        <end position="161"/>
    </location>
</feature>
<dbReference type="AlphaFoldDB" id="A0A3S3LIS9"/>
<reference evidence="2 3" key="1">
    <citation type="submission" date="2019-01" db="EMBL/GenBank/DDBJ databases">
        <title>Whole genome sequence of Lactococcus lactis isolated from cow milk.</title>
        <authorList>
            <person name="Sundararaman A."/>
            <person name="Tamang J.-P."/>
            <person name="Halami P."/>
        </authorList>
    </citation>
    <scope>NUCLEOTIDE SEQUENCE [LARGE SCALE GENOMIC DNA]</scope>
    <source>
        <strain evidence="2 3">C2D</strain>
    </source>
</reference>
<protein>
    <submittedName>
        <fullName evidence="2">ABC transporter permease</fullName>
    </submittedName>
</protein>
<proteinExistence type="predicted"/>
<evidence type="ECO:0000313" key="2">
    <source>
        <dbReference type="EMBL" id="RWR48053.1"/>
    </source>
</evidence>
<gene>
    <name evidence="2" type="ORF">EO246_04040</name>
</gene>
<organism evidence="2 3">
    <name type="scientific">Lactococcus lactis</name>
    <dbReference type="NCBI Taxonomy" id="1358"/>
    <lineage>
        <taxon>Bacteria</taxon>
        <taxon>Bacillati</taxon>
        <taxon>Bacillota</taxon>
        <taxon>Bacilli</taxon>
        <taxon>Lactobacillales</taxon>
        <taxon>Streptococcaceae</taxon>
        <taxon>Lactococcus</taxon>
    </lineage>
</organism>
<name>A0A3S3LIS9_9LACT</name>
<evidence type="ECO:0000256" key="1">
    <source>
        <dbReference type="SAM" id="Phobius"/>
    </source>
</evidence>
<feature type="transmembrane region" description="Helical" evidence="1">
    <location>
        <begin position="91"/>
        <end position="119"/>
    </location>
</feature>
<feature type="transmembrane region" description="Helical" evidence="1">
    <location>
        <begin position="220"/>
        <end position="239"/>
    </location>
</feature>
<keyword evidence="1" id="KW-0812">Transmembrane</keyword>
<sequence length="251" mass="28638">MQVKRKEISMKFQVATRYILIHQLISLGIFFIWWILFGILFPVFGLYVSGSNDPVSSDVLIPIVFFSIIISFLSMNSDFKFFIQCGLKRFSIFIVNLSAIAISSLLSSIIALLLSKLSIDKFNLTIFLISKDAYHSDNFLLSLLLVFILLFFFSSLGLVLGTFNDIFSGFKKIIILLLVMSIPIVLSILIQLGNSAMKNKWFNFLKSIIGYSREKGFSPLPFITTLFIGSIVLLFLFYFMNRSHEVRRKGV</sequence>
<feature type="transmembrane region" description="Helical" evidence="1">
    <location>
        <begin position="59"/>
        <end position="79"/>
    </location>
</feature>
<evidence type="ECO:0000313" key="3">
    <source>
        <dbReference type="Proteomes" id="UP000285859"/>
    </source>
</evidence>
<keyword evidence="1" id="KW-1133">Transmembrane helix</keyword>
<accession>A0A3S3LIS9</accession>
<dbReference type="EMBL" id="SAXH01000004">
    <property type="protein sequence ID" value="RWR48053.1"/>
    <property type="molecule type" value="Genomic_DNA"/>
</dbReference>